<dbReference type="GeneID" id="48598578"/>
<comment type="similarity">
    <text evidence="1">Belongs to the Skp family.</text>
</comment>
<organism evidence="5 6">
    <name type="scientific">Actinobacillus lignieresii</name>
    <dbReference type="NCBI Taxonomy" id="720"/>
    <lineage>
        <taxon>Bacteria</taxon>
        <taxon>Pseudomonadati</taxon>
        <taxon>Pseudomonadota</taxon>
        <taxon>Gammaproteobacteria</taxon>
        <taxon>Pasteurellales</taxon>
        <taxon>Pasteurellaceae</taxon>
        <taxon>Actinobacillus</taxon>
    </lineage>
</organism>
<dbReference type="RefSeq" id="WP_005596451.1">
    <property type="nucleotide sequence ID" value="NZ_UFRN01000002.1"/>
</dbReference>
<dbReference type="AlphaFoldDB" id="A0A380TXR2"/>
<feature type="chain" id="PRO_5016665651" evidence="4">
    <location>
        <begin position="23"/>
        <end position="268"/>
    </location>
</feature>
<evidence type="ECO:0000256" key="2">
    <source>
        <dbReference type="ARBA" id="ARBA00022729"/>
    </source>
</evidence>
<dbReference type="Gene3D" id="3.30.910.20">
    <property type="entry name" value="Skp domain"/>
    <property type="match status" value="2"/>
</dbReference>
<keyword evidence="6" id="KW-1185">Reference proteome</keyword>
<dbReference type="GO" id="GO:0050821">
    <property type="term" value="P:protein stabilization"/>
    <property type="evidence" value="ECO:0007669"/>
    <property type="project" value="TreeGrafter"/>
</dbReference>
<dbReference type="Pfam" id="PF03938">
    <property type="entry name" value="OmpH"/>
    <property type="match status" value="1"/>
</dbReference>
<evidence type="ECO:0000313" key="5">
    <source>
        <dbReference type="EMBL" id="SUT92789.1"/>
    </source>
</evidence>
<dbReference type="SUPFAM" id="SSF111384">
    <property type="entry name" value="OmpH-like"/>
    <property type="match status" value="2"/>
</dbReference>
<dbReference type="GO" id="GO:0051082">
    <property type="term" value="F:unfolded protein binding"/>
    <property type="evidence" value="ECO:0007669"/>
    <property type="project" value="InterPro"/>
</dbReference>
<reference evidence="5 6" key="1">
    <citation type="submission" date="2018-06" db="EMBL/GenBank/DDBJ databases">
        <authorList>
            <consortium name="Pathogen Informatics"/>
            <person name="Doyle S."/>
        </authorList>
    </citation>
    <scope>NUCLEOTIDE SEQUENCE [LARGE SCALE GENOMIC DNA]</scope>
    <source>
        <strain evidence="5 6">NCTC4191</strain>
    </source>
</reference>
<gene>
    <name evidence="5" type="primary">skp</name>
    <name evidence="5" type="ORF">NCTC4191_00946</name>
</gene>
<sequence>MKKLFKAATVTAALATAGLAQASDTIGFVDPNYLLQNHPVAIDAAQKFEKFMKEGQSKFADEDKKLAEENKALTAERNKLESDAKKLQEEQTKVEASLKKKSAALEKDAPRLRSKEIQARQNAIEAEYKAFQNKVSAIQKREADFGKKAEAFQKKADAFQEKLNKAQQEAGGMDPQAVQKQVVEEINATVKEVAKSKGYTLVLPPSVALYAEDETKDITEKVLEALKAKHPEIKIEQPVANPEVKAEEAKPATDAPQAETTKPEEAKK</sequence>
<dbReference type="Proteomes" id="UP000254253">
    <property type="component" value="Unassembled WGS sequence"/>
</dbReference>
<feature type="region of interest" description="Disordered" evidence="3">
    <location>
        <begin position="231"/>
        <end position="268"/>
    </location>
</feature>
<protein>
    <submittedName>
        <fullName evidence="5">Outer membrane protein</fullName>
    </submittedName>
</protein>
<dbReference type="PANTHER" id="PTHR35089">
    <property type="entry name" value="CHAPERONE PROTEIN SKP"/>
    <property type="match status" value="1"/>
</dbReference>
<feature type="signal peptide" evidence="4">
    <location>
        <begin position="1"/>
        <end position="22"/>
    </location>
</feature>
<dbReference type="InterPro" id="IPR005632">
    <property type="entry name" value="Chaperone_Skp"/>
</dbReference>
<dbReference type="InterPro" id="IPR024930">
    <property type="entry name" value="Skp_dom_sf"/>
</dbReference>
<evidence type="ECO:0000313" key="6">
    <source>
        <dbReference type="Proteomes" id="UP000254253"/>
    </source>
</evidence>
<name>A0A380TXR2_ACTLI</name>
<keyword evidence="2 4" id="KW-0732">Signal</keyword>
<evidence type="ECO:0000256" key="3">
    <source>
        <dbReference type="SAM" id="MobiDB-lite"/>
    </source>
</evidence>
<evidence type="ECO:0000256" key="4">
    <source>
        <dbReference type="SAM" id="SignalP"/>
    </source>
</evidence>
<proteinExistence type="inferred from homology"/>
<evidence type="ECO:0000256" key="1">
    <source>
        <dbReference type="ARBA" id="ARBA00009091"/>
    </source>
</evidence>
<dbReference type="EMBL" id="UFRN01000002">
    <property type="protein sequence ID" value="SUT92789.1"/>
    <property type="molecule type" value="Genomic_DNA"/>
</dbReference>
<accession>A0A380TXR2</accession>
<feature type="region of interest" description="Disordered" evidence="3">
    <location>
        <begin position="77"/>
        <end position="102"/>
    </location>
</feature>
<dbReference type="PANTHER" id="PTHR35089:SF1">
    <property type="entry name" value="CHAPERONE PROTEIN SKP"/>
    <property type="match status" value="1"/>
</dbReference>
<dbReference type="SMART" id="SM00935">
    <property type="entry name" value="OmpH"/>
    <property type="match status" value="1"/>
</dbReference>
<dbReference type="GO" id="GO:0005829">
    <property type="term" value="C:cytosol"/>
    <property type="evidence" value="ECO:0007669"/>
    <property type="project" value="TreeGrafter"/>
</dbReference>